<evidence type="ECO:0000256" key="5">
    <source>
        <dbReference type="ARBA" id="ARBA00023136"/>
    </source>
</evidence>
<dbReference type="PATRIC" id="fig|523844.20.peg.422"/>
<dbReference type="PANTHER" id="PTHR34478">
    <property type="entry name" value="PROTEIN LEMA"/>
    <property type="match status" value="1"/>
</dbReference>
<comment type="similarity">
    <text evidence="2">Belongs to the LemA family.</text>
</comment>
<protein>
    <submittedName>
        <fullName evidence="7">LemA protein</fullName>
    </submittedName>
</protein>
<dbReference type="AlphaFoldDB" id="A0A0E3H8B8"/>
<evidence type="ECO:0000256" key="1">
    <source>
        <dbReference type="ARBA" id="ARBA00004167"/>
    </source>
</evidence>
<evidence type="ECO:0000256" key="2">
    <source>
        <dbReference type="ARBA" id="ARBA00008854"/>
    </source>
</evidence>
<keyword evidence="4 6" id="KW-1133">Transmembrane helix</keyword>
<sequence length="182" mass="20973">MLLEISIIILIILGLLFVIIYNDLIKQRNRVENAWAQIDVQLKRRYDLIPNLVETVKGYAKHEKTLLEDITKARAAVMSANSISETAEASNYLSSTLKSLFAVAENYPELKANQNFMQLQKDLMETENKIAYSRQFYNDTVMKYNISIQTIPKNIVASLMGFTKKDLFETQQAERETPKVKF</sequence>
<evidence type="ECO:0000313" key="7">
    <source>
        <dbReference type="EMBL" id="AKB12079.1"/>
    </source>
</evidence>
<proteinExistence type="inferred from homology"/>
<name>A0A0E3H8B8_METTT</name>
<dbReference type="STRING" id="523844.MSTHT_0321"/>
<comment type="subcellular location">
    <subcellularLocation>
        <location evidence="1">Membrane</location>
        <topology evidence="1">Single-pass membrane protein</topology>
    </subcellularLocation>
</comment>
<dbReference type="GO" id="GO:0016020">
    <property type="term" value="C:membrane"/>
    <property type="evidence" value="ECO:0007669"/>
    <property type="project" value="UniProtKB-SubCell"/>
</dbReference>
<evidence type="ECO:0000256" key="4">
    <source>
        <dbReference type="ARBA" id="ARBA00022989"/>
    </source>
</evidence>
<feature type="transmembrane region" description="Helical" evidence="6">
    <location>
        <begin position="6"/>
        <end position="25"/>
    </location>
</feature>
<evidence type="ECO:0000256" key="6">
    <source>
        <dbReference type="SAM" id="Phobius"/>
    </source>
</evidence>
<gene>
    <name evidence="7" type="ORF">MSTHT_0321</name>
</gene>
<dbReference type="EMBL" id="CP009501">
    <property type="protein sequence ID" value="AKB12079.1"/>
    <property type="molecule type" value="Genomic_DNA"/>
</dbReference>
<evidence type="ECO:0000256" key="3">
    <source>
        <dbReference type="ARBA" id="ARBA00022692"/>
    </source>
</evidence>
<dbReference type="Proteomes" id="UP000066529">
    <property type="component" value="Chromosome"/>
</dbReference>
<dbReference type="InterPro" id="IPR023353">
    <property type="entry name" value="LemA-like_dom_sf"/>
</dbReference>
<keyword evidence="5 6" id="KW-0472">Membrane</keyword>
<evidence type="ECO:0000313" key="8">
    <source>
        <dbReference type="Proteomes" id="UP000066529"/>
    </source>
</evidence>
<dbReference type="Pfam" id="PF04011">
    <property type="entry name" value="LemA"/>
    <property type="match status" value="1"/>
</dbReference>
<dbReference type="KEGG" id="mthr:MSTHT_0321"/>
<dbReference type="Gene3D" id="1.20.1440.20">
    <property type="entry name" value="LemA-like domain"/>
    <property type="match status" value="1"/>
</dbReference>
<dbReference type="HOGENOM" id="CLU_056714_0_1_2"/>
<keyword evidence="3 6" id="KW-0812">Transmembrane</keyword>
<dbReference type="SUPFAM" id="SSF140478">
    <property type="entry name" value="LemA-like"/>
    <property type="match status" value="1"/>
</dbReference>
<accession>A0A0E3H8B8</accession>
<dbReference type="InterPro" id="IPR007156">
    <property type="entry name" value="MamQ_LemA"/>
</dbReference>
<organism evidence="7 8">
    <name type="scientific">Methanosarcina thermophila (strain ATCC 43570 / DSM 1825 / OCM 12 / VKM B-1830 / TM-1)</name>
    <dbReference type="NCBI Taxonomy" id="523844"/>
    <lineage>
        <taxon>Archaea</taxon>
        <taxon>Methanobacteriati</taxon>
        <taxon>Methanobacteriota</taxon>
        <taxon>Stenosarchaea group</taxon>
        <taxon>Methanomicrobia</taxon>
        <taxon>Methanosarcinales</taxon>
        <taxon>Methanosarcinaceae</taxon>
        <taxon>Methanosarcina</taxon>
    </lineage>
</organism>
<dbReference type="PANTHER" id="PTHR34478:SF2">
    <property type="entry name" value="MEMBRANE PROTEIN"/>
    <property type="match status" value="1"/>
</dbReference>
<reference evidence="7 8" key="1">
    <citation type="submission" date="2014-07" db="EMBL/GenBank/DDBJ databases">
        <title>Methanogenic archaea and the global carbon cycle.</title>
        <authorList>
            <person name="Henriksen J.R."/>
            <person name="Luke J."/>
            <person name="Reinhart S."/>
            <person name="Benedict M.N."/>
            <person name="Youngblut N.D."/>
            <person name="Metcalf M.E."/>
            <person name="Whitaker R.J."/>
            <person name="Metcalf W.W."/>
        </authorList>
    </citation>
    <scope>NUCLEOTIDE SEQUENCE [LARGE SCALE GENOMIC DNA]</scope>
    <source>
        <strain evidence="8">ATCC 43570 / DSM 1825 / OCM 12 / VKM B-1830 / TM-1</strain>
    </source>
</reference>
<dbReference type="OrthoDB" id="9363at2157"/>